<dbReference type="Gene3D" id="2.60.120.260">
    <property type="entry name" value="Galactose-binding domain-like"/>
    <property type="match status" value="1"/>
</dbReference>
<dbReference type="EMBL" id="SJPO01000001">
    <property type="protein sequence ID" value="TWT85891.1"/>
    <property type="molecule type" value="Genomic_DNA"/>
</dbReference>
<evidence type="ECO:0000313" key="3">
    <source>
        <dbReference type="EMBL" id="TWT85891.1"/>
    </source>
</evidence>
<dbReference type="InterPro" id="IPR012938">
    <property type="entry name" value="Glc/Sorbosone_DH"/>
</dbReference>
<dbReference type="InterPro" id="IPR011041">
    <property type="entry name" value="Quinoprot_gluc/sorb_DH_b-prop"/>
</dbReference>
<dbReference type="Gene3D" id="2.120.10.30">
    <property type="entry name" value="TolB, C-terminal domain"/>
    <property type="match status" value="1"/>
</dbReference>
<dbReference type="PANTHER" id="PTHR19328">
    <property type="entry name" value="HEDGEHOG-INTERACTING PROTEIN"/>
    <property type="match status" value="1"/>
</dbReference>
<dbReference type="Gene3D" id="2.60.120.430">
    <property type="entry name" value="Galactose-binding lectin"/>
    <property type="match status" value="1"/>
</dbReference>
<keyword evidence="3" id="KW-0560">Oxidoreductase</keyword>
<proteinExistence type="predicted"/>
<dbReference type="InterPro" id="IPR008979">
    <property type="entry name" value="Galactose-bd-like_sf"/>
</dbReference>
<dbReference type="RefSeq" id="WP_146584117.1">
    <property type="nucleotide sequence ID" value="NZ_SJPO01000001.1"/>
</dbReference>
<reference evidence="3 4" key="1">
    <citation type="submission" date="2019-02" db="EMBL/GenBank/DDBJ databases">
        <title>Deep-cultivation of Planctomycetes and their phenomic and genomic characterization uncovers novel biology.</title>
        <authorList>
            <person name="Wiegand S."/>
            <person name="Jogler M."/>
            <person name="Boedeker C."/>
            <person name="Pinto D."/>
            <person name="Vollmers J."/>
            <person name="Rivas-Marin E."/>
            <person name="Kohn T."/>
            <person name="Peeters S.H."/>
            <person name="Heuer A."/>
            <person name="Rast P."/>
            <person name="Oberbeckmann S."/>
            <person name="Bunk B."/>
            <person name="Jeske O."/>
            <person name="Meyerdierks A."/>
            <person name="Storesund J.E."/>
            <person name="Kallscheuer N."/>
            <person name="Luecker S."/>
            <person name="Lage O.M."/>
            <person name="Pohl T."/>
            <person name="Merkel B.J."/>
            <person name="Hornburger P."/>
            <person name="Mueller R.-W."/>
            <person name="Bruemmer F."/>
            <person name="Labrenz M."/>
            <person name="Spormann A.M."/>
            <person name="Op Den Camp H."/>
            <person name="Overmann J."/>
            <person name="Amann R."/>
            <person name="Jetten M.S.M."/>
            <person name="Mascher T."/>
            <person name="Medema M.H."/>
            <person name="Devos D.P."/>
            <person name="Kaster A.-K."/>
            <person name="Ovreas L."/>
            <person name="Rohde M."/>
            <person name="Galperin M.Y."/>
            <person name="Jogler C."/>
        </authorList>
    </citation>
    <scope>NUCLEOTIDE SEQUENCE [LARGE SCALE GENOMIC DNA]</scope>
    <source>
        <strain evidence="3 4">Pla123a</strain>
    </source>
</reference>
<dbReference type="GO" id="GO:0016491">
    <property type="term" value="F:oxidoreductase activity"/>
    <property type="evidence" value="ECO:0007669"/>
    <property type="project" value="UniProtKB-KW"/>
</dbReference>
<dbReference type="PROSITE" id="PS00018">
    <property type="entry name" value="EF_HAND_1"/>
    <property type="match status" value="1"/>
</dbReference>
<dbReference type="Proteomes" id="UP000318478">
    <property type="component" value="Unassembled WGS sequence"/>
</dbReference>
<protein>
    <submittedName>
        <fullName evidence="3">Soluble aldose sugar dehydrogenase YliI</fullName>
        <ecNumber evidence="3">1.1.5.-</ecNumber>
    </submittedName>
</protein>
<evidence type="ECO:0000256" key="1">
    <source>
        <dbReference type="SAM" id="MobiDB-lite"/>
    </source>
</evidence>
<sequence length="1348" mass="142635">MSSESKRPQRRPLRVELLEQRELLAGDTYLVNFQNDEGTTPTGYLRDSGNLFGDRGGGYSYGWSSDHTDQGRERSVLADQRLDTLIHIEARQDWEFALANGAYEVTVAVGDPGNDHGLHTVNVEGVSFFSAVQDGAGPMFATAEVTVADGRLTLDSGAAANMATRIDFIHIVGIPSTPNAVPSAPNVTEPAFDGQEVNPADVHMEAVGYFDPDSDAHKSTDWEIWTTGGGAEPVWQTLGIEGVERLHTHLGDGIFINSHAGQIELNANTQYELRVRYRDDAGSVSSYASRLFQTGAASSTFALQLEDIPATPAPVWTSTLGTPIELPVGDSFLSPGDAIIAFDFDAGTDSESPNGEQAVDVLDGDPGTKYLNFGKLLTGFIVTPTSASAVKSLVLTTANDAAARDPASYVLYGTNDAISATPHGSGREQNWTEISSGALSLPDARQTIGAAVSFANDTVYSSYKLIFPTVKNEGAANSMQVADAQFFAQSGGAGPGVLSAGDAILPVQDIASTFTSDSAPGEEVDKAIDGDAGTKYINHGRERSGFIITPEVGATTISGFRMTTANDAPERDPSAWALYGTNEAIQSVDGGFGDGENWTLIDSGEINLPLERFTQGGDVAVDNTLGAFTSYRMVITEVRDVNAANSMQFSEVEFFGGETAGLPPKLSIEAGSTGSPFLQIEGSDLPGNLVTDFPEMANHATVRIVITAGDRPLSLTRSDLTIGDGAGGERTLFLPAVDLAAGERLDLWVSSAGGTYYGTEGQTTPDFSLLARSAELDIPFVSSQPGFVVEQVGEGYRLPVNIAFVPNPGPNPDDPLYFVTELYGSIQVVTRDGTKHEFATGLLDYNPQGPISGSGEQGLTGIAVQRDELDPEVYHLYVGMLWDNGSPAGGASHYPKVERIDSVAGGLSMDSRTVLLNMQPETQGQSHQISNVSIGPDGKLYVHVGDGFDASTAQDLNQFRGKILRMETDGSPATDNPFYNAGDGISPTDYVYAYGFRNPFGGAWRASDGKHYEVENGPSVDRFAQVNEGVNYGWDGSNASMQTFAIYNWAPSTAPVNITFVQPETFNGSQFPASFQDMAFIGESGPTYAAGPQANGKRVTQFELDANGDLVDGPNTLVEYVGVGRSSVVALAAGHDGLYFSELYEDTGEGGATGPGARIYRIRYVNQLAGDYDIDGDVDQDDYTVWRSTYGSNLLLAADGNGDGVVNAADYTVWRDNIGAALPAPSPAESPIAVATDSLAADQSEPAPDDSLLTNAVFAAFSPEATPQSSASSALDSLAANGGSDATGRDAQVQAIEGLARGRRPMRPAWTLELSPASETEQDATAADRDAAFAGLRRPTQSPLSPRR</sequence>
<dbReference type="InterPro" id="IPR018247">
    <property type="entry name" value="EF_Hand_1_Ca_BS"/>
</dbReference>
<feature type="compositionally biased region" description="Polar residues" evidence="1">
    <location>
        <begin position="1339"/>
        <end position="1348"/>
    </location>
</feature>
<dbReference type="OrthoDB" id="9770043at2"/>
<feature type="domain" description="Glucose/Sorbosone dehydrogenase" evidence="2">
    <location>
        <begin position="812"/>
        <end position="1038"/>
    </location>
</feature>
<evidence type="ECO:0000313" key="4">
    <source>
        <dbReference type="Proteomes" id="UP000318478"/>
    </source>
</evidence>
<dbReference type="PANTHER" id="PTHR19328:SF13">
    <property type="entry name" value="HIPL1 PROTEIN"/>
    <property type="match status" value="1"/>
</dbReference>
<feature type="region of interest" description="Disordered" evidence="1">
    <location>
        <begin position="1266"/>
        <end position="1348"/>
    </location>
</feature>
<gene>
    <name evidence="3" type="primary">yliI_1</name>
    <name evidence="3" type="ORF">Pla123a_06980</name>
</gene>
<accession>A0A5C5ZG88</accession>
<name>A0A5C5ZG88_9BACT</name>
<evidence type="ECO:0000259" key="2">
    <source>
        <dbReference type="Pfam" id="PF07995"/>
    </source>
</evidence>
<dbReference type="SUPFAM" id="SSF49785">
    <property type="entry name" value="Galactose-binding domain-like"/>
    <property type="match status" value="2"/>
</dbReference>
<dbReference type="EC" id="1.1.5.-" evidence="3"/>
<dbReference type="SUPFAM" id="SSF50952">
    <property type="entry name" value="Soluble quinoprotein glucose dehydrogenase"/>
    <property type="match status" value="1"/>
</dbReference>
<dbReference type="InterPro" id="IPR011042">
    <property type="entry name" value="6-blade_b-propeller_TolB-like"/>
</dbReference>
<organism evidence="3 4">
    <name type="scientific">Posidoniimonas polymericola</name>
    <dbReference type="NCBI Taxonomy" id="2528002"/>
    <lineage>
        <taxon>Bacteria</taxon>
        <taxon>Pseudomonadati</taxon>
        <taxon>Planctomycetota</taxon>
        <taxon>Planctomycetia</taxon>
        <taxon>Pirellulales</taxon>
        <taxon>Lacipirellulaceae</taxon>
        <taxon>Posidoniimonas</taxon>
    </lineage>
</organism>
<dbReference type="Pfam" id="PF07995">
    <property type="entry name" value="GSDH"/>
    <property type="match status" value="1"/>
</dbReference>
<comment type="caution">
    <text evidence="3">The sequence shown here is derived from an EMBL/GenBank/DDBJ whole genome shotgun (WGS) entry which is preliminary data.</text>
</comment>
<keyword evidence="4" id="KW-1185">Reference proteome</keyword>
<feature type="compositionally biased region" description="Low complexity" evidence="1">
    <location>
        <begin position="1269"/>
        <end position="1280"/>
    </location>
</feature>